<dbReference type="InterPro" id="IPR044992">
    <property type="entry name" value="ChyE-like"/>
</dbReference>
<gene>
    <name evidence="3" type="ORF">IAI61_04300</name>
</gene>
<keyword evidence="3" id="KW-0315">Glutamine amidotransferase</keyword>
<dbReference type="Gene3D" id="3.40.50.880">
    <property type="match status" value="1"/>
</dbReference>
<organism evidence="3 4">
    <name type="scientific">Roseomonas haemaphysalidis</name>
    <dbReference type="NCBI Taxonomy" id="2768162"/>
    <lineage>
        <taxon>Bacteria</taxon>
        <taxon>Pseudomonadati</taxon>
        <taxon>Pseudomonadota</taxon>
        <taxon>Alphaproteobacteria</taxon>
        <taxon>Acetobacterales</taxon>
        <taxon>Roseomonadaceae</taxon>
        <taxon>Roseomonas</taxon>
    </lineage>
</organism>
<dbReference type="PROSITE" id="PS51273">
    <property type="entry name" value="GATASE_TYPE_1"/>
    <property type="match status" value="1"/>
</dbReference>
<evidence type="ECO:0000313" key="4">
    <source>
        <dbReference type="Proteomes" id="UP001518989"/>
    </source>
</evidence>
<dbReference type="Proteomes" id="UP001518989">
    <property type="component" value="Unassembled WGS sequence"/>
</dbReference>
<comment type="caution">
    <text evidence="3">The sequence shown here is derived from an EMBL/GenBank/DDBJ whole genome shotgun (WGS) entry which is preliminary data.</text>
</comment>
<evidence type="ECO:0000313" key="3">
    <source>
        <dbReference type="EMBL" id="MBO1078241.1"/>
    </source>
</evidence>
<dbReference type="InterPro" id="IPR017926">
    <property type="entry name" value="GATASE"/>
</dbReference>
<dbReference type="EMBL" id="JACTNG010000002">
    <property type="protein sequence ID" value="MBO1078241.1"/>
    <property type="molecule type" value="Genomic_DNA"/>
</dbReference>
<proteinExistence type="predicted"/>
<keyword evidence="4" id="KW-1185">Reference proteome</keyword>
<feature type="region of interest" description="Disordered" evidence="1">
    <location>
        <begin position="9"/>
        <end position="34"/>
    </location>
</feature>
<dbReference type="RefSeq" id="WP_207415677.1">
    <property type="nucleotide sequence ID" value="NZ_CP061177.1"/>
</dbReference>
<name>A0ABS3KL87_9PROT</name>
<accession>A0ABS3KL87</accession>
<dbReference type="CDD" id="cd01741">
    <property type="entry name" value="GATase1_1"/>
    <property type="match status" value="1"/>
</dbReference>
<protein>
    <submittedName>
        <fullName evidence="3">Type 1 glutamine amidotransferase</fullName>
    </submittedName>
</protein>
<dbReference type="InterPro" id="IPR029062">
    <property type="entry name" value="Class_I_gatase-like"/>
</dbReference>
<dbReference type="Pfam" id="PF00117">
    <property type="entry name" value="GATase"/>
    <property type="match status" value="1"/>
</dbReference>
<dbReference type="SUPFAM" id="SSF52317">
    <property type="entry name" value="Class I glutamine amidotransferase-like"/>
    <property type="match status" value="1"/>
</dbReference>
<feature type="compositionally biased region" description="Basic and acidic residues" evidence="1">
    <location>
        <begin position="12"/>
        <end position="25"/>
    </location>
</feature>
<feature type="domain" description="Glutamine amidotransferase" evidence="2">
    <location>
        <begin position="50"/>
        <end position="209"/>
    </location>
</feature>
<evidence type="ECO:0000259" key="2">
    <source>
        <dbReference type="Pfam" id="PF00117"/>
    </source>
</evidence>
<dbReference type="PANTHER" id="PTHR42695">
    <property type="entry name" value="GLUTAMINE AMIDOTRANSFERASE YLR126C-RELATED"/>
    <property type="match status" value="1"/>
</dbReference>
<reference evidence="3 4" key="1">
    <citation type="submission" date="2020-09" db="EMBL/GenBank/DDBJ databases">
        <title>Roseomonas.</title>
        <authorList>
            <person name="Zhu W."/>
        </authorList>
    </citation>
    <scope>NUCLEOTIDE SEQUENCE [LARGE SCALE GENOMIC DNA]</scope>
    <source>
        <strain evidence="3 4">573</strain>
    </source>
</reference>
<evidence type="ECO:0000256" key="1">
    <source>
        <dbReference type="SAM" id="MobiDB-lite"/>
    </source>
</evidence>
<dbReference type="PANTHER" id="PTHR42695:SF5">
    <property type="entry name" value="GLUTAMINE AMIDOTRANSFERASE YLR126C-RELATED"/>
    <property type="match status" value="1"/>
</dbReference>
<sequence>MPQTFRFLLAESEPREAREQRRESAGRSSGESYAETLRQMQPDARIDLVKPVEEAAPEDLRAFDAVFLCGSPMHVYEDTPEVRRMLDFTRRVFAQGVPAFGSCAGLQLAVAAAGGTVRERRHGQEAGFARRITATDAGRGHPLLAGRSMAWDAIAIHGDEVDTLPPGAVLLAESAGTPVQAVEIRQGEGLFWGVQYHPELSLNEVGPALGRQADTLVEDGLARDRSGLEAFARRVDALAEEPDRRDLAWQLGLDGQVTDTAMRRLELRNFIDRLAAARRDAR</sequence>